<comment type="caution">
    <text evidence="1">The sequence shown here is derived from an EMBL/GenBank/DDBJ whole genome shotgun (WGS) entry which is preliminary data.</text>
</comment>
<accession>A0ABT4CMA0</accession>
<dbReference type="SUPFAM" id="SSF140500">
    <property type="entry name" value="BAS1536-like"/>
    <property type="match status" value="1"/>
</dbReference>
<dbReference type="Proteomes" id="UP001079657">
    <property type="component" value="Unassembled WGS sequence"/>
</dbReference>
<dbReference type="Pfam" id="PF09388">
    <property type="entry name" value="SpoOE-like"/>
    <property type="match status" value="1"/>
</dbReference>
<keyword evidence="2" id="KW-1185">Reference proteome</keyword>
<gene>
    <name evidence="1" type="ORF">OXH55_05955</name>
</gene>
<dbReference type="EMBL" id="JAPQES010000001">
    <property type="protein sequence ID" value="MCY6370172.1"/>
    <property type="molecule type" value="Genomic_DNA"/>
</dbReference>
<name>A0ABT4CMA0_9CLOT</name>
<organism evidence="1 2">
    <name type="scientific">Clostridium ganghwense</name>
    <dbReference type="NCBI Taxonomy" id="312089"/>
    <lineage>
        <taxon>Bacteria</taxon>
        <taxon>Bacillati</taxon>
        <taxon>Bacillota</taxon>
        <taxon>Clostridia</taxon>
        <taxon>Eubacteriales</taxon>
        <taxon>Clostridiaceae</taxon>
        <taxon>Clostridium</taxon>
    </lineage>
</organism>
<evidence type="ECO:0000313" key="1">
    <source>
        <dbReference type="EMBL" id="MCY6370172.1"/>
    </source>
</evidence>
<dbReference type="InterPro" id="IPR036638">
    <property type="entry name" value="HLH_DNA-bd_sf"/>
</dbReference>
<proteinExistence type="predicted"/>
<dbReference type="InterPro" id="IPR037208">
    <property type="entry name" value="Spo0E-like_sf"/>
</dbReference>
<evidence type="ECO:0000313" key="2">
    <source>
        <dbReference type="Proteomes" id="UP001079657"/>
    </source>
</evidence>
<protein>
    <submittedName>
        <fullName evidence="1">Aspartyl-phosphate phosphatase Spo0E family protein</fullName>
    </submittedName>
</protein>
<reference evidence="1" key="1">
    <citation type="submission" date="2022-12" db="EMBL/GenBank/DDBJ databases">
        <authorList>
            <person name="Wang J."/>
        </authorList>
    </citation>
    <scope>NUCLEOTIDE SEQUENCE</scope>
    <source>
        <strain evidence="1">HY-42-06</strain>
    </source>
</reference>
<dbReference type="InterPro" id="IPR018540">
    <property type="entry name" value="Spo0E-like"/>
</dbReference>
<sequence>MKYNFKLKLLDSKIEYVKKLLYTLLDYKKPTDIEVINCSQYLDKLIIKYQNSKFNSKKL</sequence>
<dbReference type="Gene3D" id="4.10.280.10">
    <property type="entry name" value="Helix-loop-helix DNA-binding domain"/>
    <property type="match status" value="1"/>
</dbReference>